<protein>
    <submittedName>
        <fullName evidence="1">Uncharacterized protein</fullName>
    </submittedName>
</protein>
<organism evidence="1 2">
    <name type="scientific">Penicillium polonicum</name>
    <dbReference type="NCBI Taxonomy" id="60169"/>
    <lineage>
        <taxon>Eukaryota</taxon>
        <taxon>Fungi</taxon>
        <taxon>Dikarya</taxon>
        <taxon>Ascomycota</taxon>
        <taxon>Pezizomycotina</taxon>
        <taxon>Eurotiomycetes</taxon>
        <taxon>Eurotiomycetidae</taxon>
        <taxon>Eurotiales</taxon>
        <taxon>Aspergillaceae</taxon>
        <taxon>Penicillium</taxon>
    </lineage>
</organism>
<evidence type="ECO:0000313" key="2">
    <source>
        <dbReference type="Proteomes" id="UP000191408"/>
    </source>
</evidence>
<dbReference type="Proteomes" id="UP000191408">
    <property type="component" value="Unassembled WGS sequence"/>
</dbReference>
<reference evidence="2" key="1">
    <citation type="journal article" date="2017" name="Nat. Microbiol.">
        <title>Global analysis of biosynthetic gene clusters reveals vast potential of secondary metabolite production in Penicillium species.</title>
        <authorList>
            <person name="Nielsen J.C."/>
            <person name="Grijseels S."/>
            <person name="Prigent S."/>
            <person name="Ji B."/>
            <person name="Dainat J."/>
            <person name="Nielsen K.F."/>
            <person name="Frisvad J.C."/>
            <person name="Workman M."/>
            <person name="Nielsen J."/>
        </authorList>
    </citation>
    <scope>NUCLEOTIDE SEQUENCE [LARGE SCALE GENOMIC DNA]</scope>
    <source>
        <strain evidence="2">IBT 4502</strain>
    </source>
</reference>
<comment type="caution">
    <text evidence="1">The sequence shown here is derived from an EMBL/GenBank/DDBJ whole genome shotgun (WGS) entry which is preliminary data.</text>
</comment>
<keyword evidence="2" id="KW-1185">Reference proteome</keyword>
<proteinExistence type="predicted"/>
<evidence type="ECO:0000313" key="1">
    <source>
        <dbReference type="EMBL" id="OQD59922.1"/>
    </source>
</evidence>
<accession>A0A1V6N5N1</accession>
<dbReference type="AlphaFoldDB" id="A0A1V6N5N1"/>
<sequence length="54" mass="5499">MPMATMAATMAEDMVNTPVVVTALATTAAKKATARPSVPSLARPVRASTVAKRG</sequence>
<dbReference type="EMBL" id="MDYM01000047">
    <property type="protein sequence ID" value="OQD59922.1"/>
    <property type="molecule type" value="Genomic_DNA"/>
</dbReference>
<name>A0A1V6N5N1_PENPO</name>
<gene>
    <name evidence="1" type="ORF">PENPOL_c048G07221</name>
</gene>